<name>A0ABS4HTE9_9BACL</name>
<accession>A0ABS4HTE9</accession>
<reference evidence="2 3" key="1">
    <citation type="submission" date="2021-03" db="EMBL/GenBank/DDBJ databases">
        <title>Genomic Encyclopedia of Type Strains, Phase IV (KMG-IV): sequencing the most valuable type-strain genomes for metagenomic binning, comparative biology and taxonomic classification.</title>
        <authorList>
            <person name="Goeker M."/>
        </authorList>
    </citation>
    <scope>NUCLEOTIDE SEQUENCE [LARGE SCALE GENOMIC DNA]</scope>
    <source>
        <strain evidence="2 3">DSM 24950</strain>
    </source>
</reference>
<feature type="transmembrane region" description="Helical" evidence="1">
    <location>
        <begin position="480"/>
        <end position="498"/>
    </location>
</feature>
<evidence type="ECO:0000256" key="1">
    <source>
        <dbReference type="SAM" id="Phobius"/>
    </source>
</evidence>
<feature type="transmembrane region" description="Helical" evidence="1">
    <location>
        <begin position="446"/>
        <end position="468"/>
    </location>
</feature>
<feature type="transmembrane region" description="Helical" evidence="1">
    <location>
        <begin position="504"/>
        <end position="523"/>
    </location>
</feature>
<feature type="transmembrane region" description="Helical" evidence="1">
    <location>
        <begin position="176"/>
        <end position="200"/>
    </location>
</feature>
<dbReference type="RefSeq" id="WP_167054082.1">
    <property type="nucleotide sequence ID" value="NZ_JAAOZR010000006.1"/>
</dbReference>
<gene>
    <name evidence="2" type="ORF">J2Z65_000988</name>
</gene>
<dbReference type="InterPro" id="IPR031617">
    <property type="entry name" value="PelG"/>
</dbReference>
<keyword evidence="3" id="KW-1185">Reference proteome</keyword>
<comment type="caution">
    <text evidence="2">The sequence shown here is derived from an EMBL/GenBank/DDBJ whole genome shotgun (WGS) entry which is preliminary data.</text>
</comment>
<feature type="transmembrane region" description="Helical" evidence="1">
    <location>
        <begin position="238"/>
        <end position="255"/>
    </location>
</feature>
<keyword evidence="1" id="KW-0472">Membrane</keyword>
<feature type="transmembrane region" description="Helical" evidence="1">
    <location>
        <begin position="303"/>
        <end position="324"/>
    </location>
</feature>
<proteinExistence type="predicted"/>
<keyword evidence="1" id="KW-1133">Transmembrane helix</keyword>
<evidence type="ECO:0000313" key="2">
    <source>
        <dbReference type="EMBL" id="MBP1961790.1"/>
    </source>
</evidence>
<sequence>METALSLKSVDDKEQALNELLDSVLNKHLQPEDSYEIAALLESMGWNDERVAERFGVEDVFELSQIMWQRMQQKILFTPFARVQKYKLTEIIVELTRNFLRGVIFALPMALSILSMLTLRFSLWSYENLSVELATSIGIGTILSFITVGGFTQAIARRGFFYVIQGYYQMARRVTFYFILLGFIVCIIICVFLYLFNFVIQVLPFDLLTIAILYYFFLNAIWLSVTVMYILKKELTFTGLLVAGIAIVYLFTSIFGIGKIIVAQLVSLLIVSVASLGLIIYYFRKAEQKGEKGIAPRLPKMSVTIYSTLPYFIYGGMYFTFLYVDRIMAWSTHDPAGMPFFIVFRGYYELGLDFALLVLIIPMGMSEVILNKLMNDIQTSQKAFWGHEAEQMNRMYVVQYWKRIILVGIISTLSAIAVYLVTHYVTTLFPSDVGRIIIKDPITKSVFFWALIAYVFVAIALMNAVILFSLSQPKLAIQAIWPAMVLNIVIGFLCTRWWGYEYAVIGLMAGAIAFLIISTLNVVRVLRKLDYYLYVAS</sequence>
<protein>
    <submittedName>
        <fullName evidence="2">O-antigen/teichoic acid export membrane protein</fullName>
    </submittedName>
</protein>
<feature type="transmembrane region" description="Helical" evidence="1">
    <location>
        <begin position="133"/>
        <end position="156"/>
    </location>
</feature>
<dbReference type="Pfam" id="PF16933">
    <property type="entry name" value="PelG"/>
    <property type="match status" value="1"/>
</dbReference>
<keyword evidence="1" id="KW-0812">Transmembrane</keyword>
<feature type="transmembrane region" description="Helical" evidence="1">
    <location>
        <begin position="261"/>
        <end position="283"/>
    </location>
</feature>
<dbReference type="Proteomes" id="UP001519344">
    <property type="component" value="Unassembled WGS sequence"/>
</dbReference>
<feature type="transmembrane region" description="Helical" evidence="1">
    <location>
        <begin position="99"/>
        <end position="121"/>
    </location>
</feature>
<feature type="transmembrane region" description="Helical" evidence="1">
    <location>
        <begin position="344"/>
        <end position="365"/>
    </location>
</feature>
<feature type="transmembrane region" description="Helical" evidence="1">
    <location>
        <begin position="212"/>
        <end position="231"/>
    </location>
</feature>
<organism evidence="2 3">
    <name type="scientific">Paenibacillus aceris</name>
    <dbReference type="NCBI Taxonomy" id="869555"/>
    <lineage>
        <taxon>Bacteria</taxon>
        <taxon>Bacillati</taxon>
        <taxon>Bacillota</taxon>
        <taxon>Bacilli</taxon>
        <taxon>Bacillales</taxon>
        <taxon>Paenibacillaceae</taxon>
        <taxon>Paenibacillus</taxon>
    </lineage>
</organism>
<feature type="transmembrane region" description="Helical" evidence="1">
    <location>
        <begin position="404"/>
        <end position="426"/>
    </location>
</feature>
<evidence type="ECO:0000313" key="3">
    <source>
        <dbReference type="Proteomes" id="UP001519344"/>
    </source>
</evidence>
<dbReference type="EMBL" id="JAGGKV010000002">
    <property type="protein sequence ID" value="MBP1961790.1"/>
    <property type="molecule type" value="Genomic_DNA"/>
</dbReference>